<dbReference type="RefSeq" id="WP_349638064.1">
    <property type="nucleotide sequence ID" value="NZ_CP090958.1"/>
</dbReference>
<protein>
    <submittedName>
        <fullName evidence="1">Uncharacterized protein</fullName>
    </submittedName>
</protein>
<proteinExistence type="predicted"/>
<accession>A0ABY8QSD0</accession>
<evidence type="ECO:0000313" key="2">
    <source>
        <dbReference type="Proteomes" id="UP001209083"/>
    </source>
</evidence>
<name>A0ABY8QSD0_9MICO</name>
<gene>
    <name evidence="1" type="ORF">LWF01_14450</name>
</gene>
<reference evidence="1 2" key="1">
    <citation type="submission" date="2023-05" db="EMBL/GenBank/DDBJ databases">
        <title>Lithophilousrod everest ZFBP1038 complete genpme.</title>
        <authorList>
            <person name="Tian M."/>
        </authorList>
    </citation>
    <scope>NUCLEOTIDE SEQUENCE [LARGE SCALE GENOMIC DNA]</scope>
    <source>
        <strain evidence="1 2">ZFBP1038</strain>
    </source>
</reference>
<evidence type="ECO:0000313" key="1">
    <source>
        <dbReference type="EMBL" id="WGW11279.1"/>
    </source>
</evidence>
<keyword evidence="2" id="KW-1185">Reference proteome</keyword>
<dbReference type="EMBL" id="CP090958">
    <property type="protein sequence ID" value="WGW11279.1"/>
    <property type="molecule type" value="Genomic_DNA"/>
</dbReference>
<dbReference type="Proteomes" id="UP001209083">
    <property type="component" value="Chromosome"/>
</dbReference>
<organism evidence="1 2">
    <name type="scientific">Saxibacter everestensis</name>
    <dbReference type="NCBI Taxonomy" id="2909229"/>
    <lineage>
        <taxon>Bacteria</taxon>
        <taxon>Bacillati</taxon>
        <taxon>Actinomycetota</taxon>
        <taxon>Actinomycetes</taxon>
        <taxon>Micrococcales</taxon>
        <taxon>Brevibacteriaceae</taxon>
        <taxon>Saxibacter</taxon>
    </lineage>
</organism>
<sequence length="53" mass="5861">MQQPILAPLLPVVRDMIAGKDTPEQIAARVEASGVYVPHIAILVRDHRMREAS</sequence>